<dbReference type="SUPFAM" id="SSF101936">
    <property type="entry name" value="DNA-binding pseudobarrel domain"/>
    <property type="match status" value="1"/>
</dbReference>
<evidence type="ECO:0000256" key="6">
    <source>
        <dbReference type="ARBA" id="ARBA00023163"/>
    </source>
</evidence>
<dbReference type="RefSeq" id="XP_024372940.1">
    <property type="nucleotide sequence ID" value="XM_024517172.2"/>
</dbReference>
<keyword evidence="8 9" id="KW-0927">Auxin signaling pathway</keyword>
<reference evidence="13 14" key="1">
    <citation type="journal article" date="2008" name="Science">
        <title>The Physcomitrella genome reveals evolutionary insights into the conquest of land by plants.</title>
        <authorList>
            <person name="Rensing S."/>
            <person name="Lang D."/>
            <person name="Zimmer A."/>
            <person name="Terry A."/>
            <person name="Salamov A."/>
            <person name="Shapiro H."/>
            <person name="Nishiyama T."/>
            <person name="Perroud P.-F."/>
            <person name="Lindquist E."/>
            <person name="Kamisugi Y."/>
            <person name="Tanahashi T."/>
            <person name="Sakakibara K."/>
            <person name="Fujita T."/>
            <person name="Oishi K."/>
            <person name="Shin-I T."/>
            <person name="Kuroki Y."/>
            <person name="Toyoda A."/>
            <person name="Suzuki Y."/>
            <person name="Hashimoto A."/>
            <person name="Yamaguchi K."/>
            <person name="Sugano A."/>
            <person name="Kohara Y."/>
            <person name="Fujiyama A."/>
            <person name="Anterola A."/>
            <person name="Aoki S."/>
            <person name="Ashton N."/>
            <person name="Barbazuk W.B."/>
            <person name="Barker E."/>
            <person name="Bennetzen J."/>
            <person name="Bezanilla M."/>
            <person name="Blankenship R."/>
            <person name="Cho S.H."/>
            <person name="Dutcher S."/>
            <person name="Estelle M."/>
            <person name="Fawcett J.A."/>
            <person name="Gundlach H."/>
            <person name="Hanada K."/>
            <person name="Heyl A."/>
            <person name="Hicks K.A."/>
            <person name="Hugh J."/>
            <person name="Lohr M."/>
            <person name="Mayer K."/>
            <person name="Melkozernov A."/>
            <person name="Murata T."/>
            <person name="Nelson D."/>
            <person name="Pils B."/>
            <person name="Prigge M."/>
            <person name="Reiss B."/>
            <person name="Renner T."/>
            <person name="Rombauts S."/>
            <person name="Rushton P."/>
            <person name="Sanderfoot A."/>
            <person name="Schween G."/>
            <person name="Shiu S.-H."/>
            <person name="Stueber K."/>
            <person name="Theodoulou F.L."/>
            <person name="Tu H."/>
            <person name="Van de Peer Y."/>
            <person name="Verrier P.J."/>
            <person name="Waters E."/>
            <person name="Wood A."/>
            <person name="Yang L."/>
            <person name="Cove D."/>
            <person name="Cuming A."/>
            <person name="Hasebe M."/>
            <person name="Lucas S."/>
            <person name="Mishler D.B."/>
            <person name="Reski R."/>
            <person name="Grigoriev I."/>
            <person name="Quatrano R.S."/>
            <person name="Boore J.L."/>
        </authorList>
    </citation>
    <scope>NUCLEOTIDE SEQUENCE [LARGE SCALE GENOMIC DNA]</scope>
    <source>
        <strain evidence="13 14">cv. Gransden 2004</strain>
    </source>
</reference>
<feature type="region of interest" description="Disordered" evidence="10">
    <location>
        <begin position="285"/>
        <end position="304"/>
    </location>
</feature>
<comment type="similarity">
    <text evidence="2 9">Belongs to the ARF family.</text>
</comment>
<name>A0A7I4DPQ0_PHYPA</name>
<reference evidence="13" key="3">
    <citation type="submission" date="2020-12" db="UniProtKB">
        <authorList>
            <consortium name="EnsemblPlants"/>
        </authorList>
    </citation>
    <scope>IDENTIFICATION</scope>
</reference>
<feature type="compositionally biased region" description="Basic and acidic residues" evidence="10">
    <location>
        <begin position="13"/>
        <end position="26"/>
    </location>
</feature>
<dbReference type="GO" id="GO:0009734">
    <property type="term" value="P:auxin-activated signaling pathway"/>
    <property type="evidence" value="ECO:0007669"/>
    <property type="project" value="UniProtKB-KW"/>
</dbReference>
<dbReference type="Gene3D" id="2.40.330.10">
    <property type="entry name" value="DNA-binding pseudobarrel domain"/>
    <property type="match status" value="1"/>
</dbReference>
<evidence type="ECO:0000256" key="5">
    <source>
        <dbReference type="ARBA" id="ARBA00023125"/>
    </source>
</evidence>
<dbReference type="GO" id="GO:0005634">
    <property type="term" value="C:nucleus"/>
    <property type="evidence" value="ECO:0000318"/>
    <property type="project" value="GO_Central"/>
</dbReference>
<protein>
    <recommendedName>
        <fullName evidence="9">Auxin response factor</fullName>
    </recommendedName>
</protein>
<proteinExistence type="inferred from homology"/>
<dbReference type="GO" id="GO:0051301">
    <property type="term" value="P:cell division"/>
    <property type="evidence" value="ECO:0007669"/>
    <property type="project" value="UniProtKB-ARBA"/>
</dbReference>
<dbReference type="CDD" id="cd10017">
    <property type="entry name" value="B3_DNA"/>
    <property type="match status" value="1"/>
</dbReference>
<dbReference type="Gramene" id="Pp3c4_12970V3.4">
    <property type="protein sequence ID" value="Pp3c4_12970V3.4"/>
    <property type="gene ID" value="Pp3c4_12970"/>
</dbReference>
<evidence type="ECO:0000313" key="13">
    <source>
        <dbReference type="EnsemblPlants" id="Pp3c4_12970V3.3"/>
    </source>
</evidence>
<dbReference type="InterPro" id="IPR015300">
    <property type="entry name" value="DNA-bd_pseudobarrel_sf"/>
</dbReference>
<dbReference type="InterPro" id="IPR053793">
    <property type="entry name" value="PB1-like"/>
</dbReference>
<dbReference type="KEGG" id="ppp:112281036"/>
<comment type="subcellular location">
    <subcellularLocation>
        <location evidence="1 9">Nucleus</location>
    </subcellularLocation>
</comment>
<dbReference type="GO" id="GO:0000976">
    <property type="term" value="F:transcription cis-regulatory region binding"/>
    <property type="evidence" value="ECO:0000318"/>
    <property type="project" value="GO_Central"/>
</dbReference>
<keyword evidence="14" id="KW-1185">Reference proteome</keyword>
<dbReference type="InterPro" id="IPR003340">
    <property type="entry name" value="B3_DNA-bd"/>
</dbReference>
<dbReference type="EnsemblPlants" id="Pp3c4_12970V3.3">
    <property type="protein sequence ID" value="Pp3c4_12970V3.3"/>
    <property type="gene ID" value="Pp3c4_12970"/>
</dbReference>
<evidence type="ECO:0000259" key="12">
    <source>
        <dbReference type="PROSITE" id="PS51745"/>
    </source>
</evidence>
<organism evidence="13 14">
    <name type="scientific">Physcomitrium patens</name>
    <name type="common">Spreading-leaved earth moss</name>
    <name type="synonym">Physcomitrella patens</name>
    <dbReference type="NCBI Taxonomy" id="3218"/>
    <lineage>
        <taxon>Eukaryota</taxon>
        <taxon>Viridiplantae</taxon>
        <taxon>Streptophyta</taxon>
        <taxon>Embryophyta</taxon>
        <taxon>Bryophyta</taxon>
        <taxon>Bryophytina</taxon>
        <taxon>Bryopsida</taxon>
        <taxon>Funariidae</taxon>
        <taxon>Funariales</taxon>
        <taxon>Funariaceae</taxon>
        <taxon>Physcomitrium</taxon>
    </lineage>
</organism>
<dbReference type="OMA" id="YSRMSEM"/>
<dbReference type="AlphaFoldDB" id="A0A7I4DPQ0"/>
<evidence type="ECO:0000259" key="11">
    <source>
        <dbReference type="PROSITE" id="PS50863"/>
    </source>
</evidence>
<keyword evidence="4 9" id="KW-0805">Transcription regulation</keyword>
<evidence type="ECO:0000313" key="14">
    <source>
        <dbReference type="Proteomes" id="UP000006727"/>
    </source>
</evidence>
<feature type="region of interest" description="Disordered" evidence="10">
    <location>
        <begin position="12"/>
        <end position="31"/>
    </location>
</feature>
<dbReference type="Proteomes" id="UP000006727">
    <property type="component" value="Chromosome 4"/>
</dbReference>
<gene>
    <name evidence="13" type="primary">LOC112281036</name>
</gene>
<sequence>MLEPGLRLSMGIKTEKLDDSGGRERSMASGVGESVDRLDAQLWHACAGGMVQLPQVGAKVIYFPQGHGEQAATTPDFSASMGPSGTIPCRVVSVNFLADTETDEVFARMRLQPEGLHGLNDMTEEAPSSPPPEKPASFAKTLTQSDANNGGGFSVPRYCAETIFPPLDYSSDPPVQTVLAKDVHGDVWKFRHIYRGTPRRHLLTTGWSTFVNQKKLVAGDAIVFLRSASGELCVGVRRSMRGASGGDSSTWHSSANATRASRWEVKGTESFSDFFAAVGDNGHGGSSNGVSRSGSQGASTTSSFARNRARVTAKSVLDAAALAVAGKPFEVVYYPRASTAEFCVKAGLVKQALDHTWYAGMRFKMAFETEDSSRISWFMGTIAAVKPADPLLWPNSPWRVLQVTWDEPDLLQGVSRVSPWQVELVATLPMQLPPFSYPKKKLRAVQPQELQLQAPGLLNLPLAGSSSFAGQLPTPWGGPALLENASAGMQGARHDRFNGPPSMDFRYSNYKRAREHPSENQYAEQGQTSPAGSARVVLSDPLCGDSHHQFSFLSSGQAHNGGQQQQQQQQSSQMSGSGLTMGLMPGGSPTRDDGGSNSKSKLKSSPAPTTFLLFGQSIDPSSNSKAAQEQCVASASSSVEGSSLFQEGLRVSPTSYSSSDNTLEHKDRMRRFNADLNGASGGTGDGAMSRYRQNEGGPWPELSIGTEVGSLKWFKEQRLEKEKGSNEALQHCKVFREGDEVGRTLDLANFKSYEEVYDRLAGMFSVPAASFKNRVVYQDGEGCTLPVGAEPYGNFVAAVRRLTILP</sequence>
<dbReference type="PANTHER" id="PTHR31384">
    <property type="entry name" value="AUXIN RESPONSE FACTOR 4-RELATED"/>
    <property type="match status" value="1"/>
</dbReference>
<reference evidence="13 14" key="2">
    <citation type="journal article" date="2018" name="Plant J.">
        <title>The Physcomitrella patens chromosome-scale assembly reveals moss genome structure and evolution.</title>
        <authorList>
            <person name="Lang D."/>
            <person name="Ullrich K.K."/>
            <person name="Murat F."/>
            <person name="Fuchs J."/>
            <person name="Jenkins J."/>
            <person name="Haas F.B."/>
            <person name="Piednoel M."/>
            <person name="Gundlach H."/>
            <person name="Van Bel M."/>
            <person name="Meyberg R."/>
            <person name="Vives C."/>
            <person name="Morata J."/>
            <person name="Symeonidi A."/>
            <person name="Hiss M."/>
            <person name="Muchero W."/>
            <person name="Kamisugi Y."/>
            <person name="Saleh O."/>
            <person name="Blanc G."/>
            <person name="Decker E.L."/>
            <person name="van Gessel N."/>
            <person name="Grimwood J."/>
            <person name="Hayes R.D."/>
            <person name="Graham S.W."/>
            <person name="Gunter L.E."/>
            <person name="McDaniel S.F."/>
            <person name="Hoernstein S.N.W."/>
            <person name="Larsson A."/>
            <person name="Li F.W."/>
            <person name="Perroud P.F."/>
            <person name="Phillips J."/>
            <person name="Ranjan P."/>
            <person name="Rokshar D.S."/>
            <person name="Rothfels C.J."/>
            <person name="Schneider L."/>
            <person name="Shu S."/>
            <person name="Stevenson D.W."/>
            <person name="Thummler F."/>
            <person name="Tillich M."/>
            <person name="Villarreal Aguilar J.C."/>
            <person name="Widiez T."/>
            <person name="Wong G.K."/>
            <person name="Wymore A."/>
            <person name="Zhang Y."/>
            <person name="Zimmer A.D."/>
            <person name="Quatrano R.S."/>
            <person name="Mayer K.F.X."/>
            <person name="Goodstein D."/>
            <person name="Casacuberta J.M."/>
            <person name="Vandepoele K."/>
            <person name="Reski R."/>
            <person name="Cuming A.C."/>
            <person name="Tuskan G.A."/>
            <person name="Maumus F."/>
            <person name="Salse J."/>
            <person name="Schmutz J."/>
            <person name="Rensing S.A."/>
        </authorList>
    </citation>
    <scope>NUCLEOTIDE SEQUENCE [LARGE SCALE GENOMIC DNA]</scope>
    <source>
        <strain evidence="13 14">cv. Gransden 2004</strain>
    </source>
</reference>
<dbReference type="InterPro" id="IPR010525">
    <property type="entry name" value="ARF_dom"/>
</dbReference>
<feature type="domain" description="PB1" evidence="12">
    <location>
        <begin position="729"/>
        <end position="806"/>
    </location>
</feature>
<dbReference type="FunFam" id="2.30.30.1040:FF:000002">
    <property type="entry name" value="Auxin response factor"/>
    <property type="match status" value="1"/>
</dbReference>
<feature type="region of interest" description="Disordered" evidence="10">
    <location>
        <begin position="548"/>
        <end position="622"/>
    </location>
</feature>
<dbReference type="GO" id="GO:0048829">
    <property type="term" value="P:root cap development"/>
    <property type="evidence" value="ECO:0007669"/>
    <property type="project" value="UniProtKB-ARBA"/>
</dbReference>
<dbReference type="FunFam" id="2.40.330.10:FF:000001">
    <property type="entry name" value="Auxin response factor"/>
    <property type="match status" value="1"/>
</dbReference>
<dbReference type="Gene3D" id="3.10.20.90">
    <property type="entry name" value="Phosphatidylinositol 3-kinase Catalytic Subunit, Chain A, domain 1"/>
    <property type="match status" value="1"/>
</dbReference>
<dbReference type="Gene3D" id="2.30.30.1040">
    <property type="match status" value="1"/>
</dbReference>
<dbReference type="GeneID" id="112281036"/>
<dbReference type="EMBL" id="ABEU02000004">
    <property type="status" value="NOT_ANNOTATED_CDS"/>
    <property type="molecule type" value="Genomic_DNA"/>
</dbReference>
<dbReference type="Gramene" id="Pp3c4_12970V3.3">
    <property type="protein sequence ID" value="Pp3c4_12970V3.3"/>
    <property type="gene ID" value="Pp3c4_12970"/>
</dbReference>
<dbReference type="GO" id="GO:0007389">
    <property type="term" value="P:pattern specification process"/>
    <property type="evidence" value="ECO:0007669"/>
    <property type="project" value="UniProtKB-ARBA"/>
</dbReference>
<comment type="function">
    <text evidence="9">Auxin response factors (ARFs) are transcriptional factors that bind specifically to the DNA sequence 5'-TGTCTC-3' found in the auxin-responsive promoter elements (AuxREs).</text>
</comment>
<dbReference type="PROSITE" id="PS50863">
    <property type="entry name" value="B3"/>
    <property type="match status" value="1"/>
</dbReference>
<keyword evidence="7 9" id="KW-0539">Nucleus</keyword>
<evidence type="ECO:0000256" key="10">
    <source>
        <dbReference type="SAM" id="MobiDB-lite"/>
    </source>
</evidence>
<keyword evidence="6 9" id="KW-0804">Transcription</keyword>
<dbReference type="PANTHER" id="PTHR31384:SF39">
    <property type="entry name" value="AUXIN RESPONSE FACTOR"/>
    <property type="match status" value="1"/>
</dbReference>
<feature type="compositionally biased region" description="Low complexity" evidence="10">
    <location>
        <begin position="288"/>
        <end position="297"/>
    </location>
</feature>
<dbReference type="FunCoup" id="A0A7I4DPQ0">
    <property type="interactions" value="1972"/>
</dbReference>
<dbReference type="InterPro" id="IPR044835">
    <property type="entry name" value="ARF_plant"/>
</dbReference>
<dbReference type="EnsemblPlants" id="Pp3c4_12970V3.4">
    <property type="protein sequence ID" value="Pp3c4_12970V3.4"/>
    <property type="gene ID" value="Pp3c4_12970"/>
</dbReference>
<comment type="subunit">
    <text evidence="3 9">Homodimers and heterodimers.</text>
</comment>
<evidence type="ECO:0000256" key="3">
    <source>
        <dbReference type="ARBA" id="ARBA00011726"/>
    </source>
</evidence>
<dbReference type="Pfam" id="PF06507">
    <property type="entry name" value="ARF_AD"/>
    <property type="match status" value="1"/>
</dbReference>
<feature type="compositionally biased region" description="Low complexity" evidence="10">
    <location>
        <begin position="554"/>
        <end position="588"/>
    </location>
</feature>
<dbReference type="SMART" id="SM01019">
    <property type="entry name" value="B3"/>
    <property type="match status" value="1"/>
</dbReference>
<evidence type="ECO:0000256" key="2">
    <source>
        <dbReference type="ARBA" id="ARBA00007853"/>
    </source>
</evidence>
<dbReference type="GO" id="GO:0006355">
    <property type="term" value="P:regulation of DNA-templated transcription"/>
    <property type="evidence" value="ECO:0000318"/>
    <property type="project" value="GO_Central"/>
</dbReference>
<dbReference type="PROSITE" id="PS51745">
    <property type="entry name" value="PB1"/>
    <property type="match status" value="1"/>
</dbReference>
<evidence type="ECO:0000256" key="9">
    <source>
        <dbReference type="RuleBase" id="RU004561"/>
    </source>
</evidence>
<feature type="domain" description="TF-B3" evidence="11">
    <location>
        <begin position="138"/>
        <end position="240"/>
    </location>
</feature>
<evidence type="ECO:0000256" key="7">
    <source>
        <dbReference type="ARBA" id="ARBA00023242"/>
    </source>
</evidence>
<dbReference type="OrthoDB" id="1906869at2759"/>
<dbReference type="Pfam" id="PF02362">
    <property type="entry name" value="B3"/>
    <property type="match status" value="1"/>
</dbReference>
<keyword evidence="5 9" id="KW-0238">DNA-binding</keyword>
<dbReference type="RefSeq" id="XP_024372941.1">
    <property type="nucleotide sequence ID" value="XM_024517173.2"/>
</dbReference>
<feature type="compositionally biased region" description="Low complexity" evidence="10">
    <location>
        <begin position="596"/>
        <end position="605"/>
    </location>
</feature>
<accession>A0A7I4DPQ0</accession>
<evidence type="ECO:0000256" key="1">
    <source>
        <dbReference type="ARBA" id="ARBA00004123"/>
    </source>
</evidence>
<evidence type="ECO:0000256" key="8">
    <source>
        <dbReference type="ARBA" id="ARBA00023294"/>
    </source>
</evidence>
<evidence type="ECO:0000256" key="4">
    <source>
        <dbReference type="ARBA" id="ARBA00023015"/>
    </source>
</evidence>